<comment type="caution">
    <text evidence="1">The sequence shown here is derived from an EMBL/GenBank/DDBJ whole genome shotgun (WGS) entry which is preliminary data.</text>
</comment>
<gene>
    <name evidence="1" type="ORF">Pint_19180</name>
</gene>
<organism evidence="1 2">
    <name type="scientific">Pistacia integerrima</name>
    <dbReference type="NCBI Taxonomy" id="434235"/>
    <lineage>
        <taxon>Eukaryota</taxon>
        <taxon>Viridiplantae</taxon>
        <taxon>Streptophyta</taxon>
        <taxon>Embryophyta</taxon>
        <taxon>Tracheophyta</taxon>
        <taxon>Spermatophyta</taxon>
        <taxon>Magnoliopsida</taxon>
        <taxon>eudicotyledons</taxon>
        <taxon>Gunneridae</taxon>
        <taxon>Pentapetalae</taxon>
        <taxon>rosids</taxon>
        <taxon>malvids</taxon>
        <taxon>Sapindales</taxon>
        <taxon>Anacardiaceae</taxon>
        <taxon>Pistacia</taxon>
    </lineage>
</organism>
<evidence type="ECO:0000313" key="1">
    <source>
        <dbReference type="EMBL" id="KAJ0043566.1"/>
    </source>
</evidence>
<proteinExistence type="predicted"/>
<dbReference type="EMBL" id="CM047739">
    <property type="protein sequence ID" value="KAJ0043566.1"/>
    <property type="molecule type" value="Genomic_DNA"/>
</dbReference>
<evidence type="ECO:0000313" key="2">
    <source>
        <dbReference type="Proteomes" id="UP001163603"/>
    </source>
</evidence>
<keyword evidence="2" id="KW-1185">Reference proteome</keyword>
<name>A0ACC0YYR8_9ROSI</name>
<accession>A0ACC0YYR8</accession>
<protein>
    <submittedName>
        <fullName evidence="1">Uncharacterized protein</fullName>
    </submittedName>
</protein>
<sequence>MSEVFEGYERQYCEISANLLKKCTAAAALHGEQKKQKVSEIKSGVDEAESLV</sequence>
<dbReference type="Proteomes" id="UP001163603">
    <property type="component" value="Chromosome 4"/>
</dbReference>
<reference evidence="2" key="1">
    <citation type="journal article" date="2023" name="G3 (Bethesda)">
        <title>Genome assembly and association tests identify interacting loci associated with vigor, precocity, and sex in interspecific pistachio rootstocks.</title>
        <authorList>
            <person name="Palmer W."/>
            <person name="Jacygrad E."/>
            <person name="Sagayaradj S."/>
            <person name="Cavanaugh K."/>
            <person name="Han R."/>
            <person name="Bertier L."/>
            <person name="Beede B."/>
            <person name="Kafkas S."/>
            <person name="Golino D."/>
            <person name="Preece J."/>
            <person name="Michelmore R."/>
        </authorList>
    </citation>
    <scope>NUCLEOTIDE SEQUENCE [LARGE SCALE GENOMIC DNA]</scope>
</reference>